<comment type="caution">
    <text evidence="2">The sequence shown here is derived from an EMBL/GenBank/DDBJ whole genome shotgun (WGS) entry which is preliminary data.</text>
</comment>
<keyword evidence="3" id="KW-1185">Reference proteome</keyword>
<feature type="compositionally biased region" description="Polar residues" evidence="1">
    <location>
        <begin position="207"/>
        <end position="222"/>
    </location>
</feature>
<dbReference type="EMBL" id="MCFE01000354">
    <property type="protein sequence ID" value="ORX90899.1"/>
    <property type="molecule type" value="Genomic_DNA"/>
</dbReference>
<sequence length="631" mass="72009">MVQNDQSKSGNSKYHDYLFVLHMSSIHIGDTTARADSKITPSRGASKYLPLSLSTLPEIVLGDKARLPLRIQKFYANKSVLSLVIVSHETYNLQPFYCLQVEEFGKQWKGSKKECEFKAALLLAHQATKQEEELPAVDDLLGTKKSHTIQQRQYLVKPGYGPSLQNAEDLPSVEDVIKLMMHSVKSKSQPSSASSFVRSRRIDTDTADTPLQRNNGAASSIDSQHKDPEDRRTHSSGCGHGDPSNISSRNTLWSSRRAAPPPLRHSDCTSITEDHETLVPDELSLAPSRNTLLNQKQRMSVSSTSDSETPHVRRAVIKPRVIRDREQLDEIALAANVSVNAYNKQERKWPLKHTSHNALIDLHCVEGRRCRAISSKSLSSASLANHPSLTIPGELCLVPMKSAYFPGKIISYRRPNEYTIQAYDGRQHRFARNEFFTIYEAEFQTCPVMQQASLLGDFPLEREDPDYENSHLRRQINSYETDLTRILCGADENCWRYQKFFRSLRERRILAHYISRGPFGVNEFHFISRVLRQMFIERYNSQERVRCSHNSTDLLNPKVLQLFCDDVLLPEVIIRLIMAREKIGYGEAEQEMLHGYMDSRWVDQVMAARNSFIDGRISLAEKHSTRMNAEM</sequence>
<dbReference type="AlphaFoldDB" id="A0A1Y1XYT8"/>
<feature type="region of interest" description="Disordered" evidence="1">
    <location>
        <begin position="188"/>
        <end position="264"/>
    </location>
</feature>
<dbReference type="InParanoid" id="A0A1Y1XYT8"/>
<feature type="compositionally biased region" description="Basic and acidic residues" evidence="1">
    <location>
        <begin position="223"/>
        <end position="233"/>
    </location>
</feature>
<organism evidence="2 3">
    <name type="scientific">Basidiobolus meristosporus CBS 931.73</name>
    <dbReference type="NCBI Taxonomy" id="1314790"/>
    <lineage>
        <taxon>Eukaryota</taxon>
        <taxon>Fungi</taxon>
        <taxon>Fungi incertae sedis</taxon>
        <taxon>Zoopagomycota</taxon>
        <taxon>Entomophthoromycotina</taxon>
        <taxon>Basidiobolomycetes</taxon>
        <taxon>Basidiobolales</taxon>
        <taxon>Basidiobolaceae</taxon>
        <taxon>Basidiobolus</taxon>
    </lineage>
</organism>
<gene>
    <name evidence="2" type="ORF">K493DRAFT_304524</name>
</gene>
<reference evidence="2 3" key="1">
    <citation type="submission" date="2016-07" db="EMBL/GenBank/DDBJ databases">
        <title>Pervasive Adenine N6-methylation of Active Genes in Fungi.</title>
        <authorList>
            <consortium name="DOE Joint Genome Institute"/>
            <person name="Mondo S.J."/>
            <person name="Dannebaum R.O."/>
            <person name="Kuo R.C."/>
            <person name="Labutti K."/>
            <person name="Haridas S."/>
            <person name="Kuo A."/>
            <person name="Salamov A."/>
            <person name="Ahrendt S.R."/>
            <person name="Lipzen A."/>
            <person name="Sullivan W."/>
            <person name="Andreopoulos W.B."/>
            <person name="Clum A."/>
            <person name="Lindquist E."/>
            <person name="Daum C."/>
            <person name="Ramamoorthy G.K."/>
            <person name="Gryganskyi A."/>
            <person name="Culley D."/>
            <person name="Magnuson J.K."/>
            <person name="James T.Y."/>
            <person name="O'Malley M.A."/>
            <person name="Stajich J.E."/>
            <person name="Spatafora J.W."/>
            <person name="Visel A."/>
            <person name="Grigoriev I.V."/>
        </authorList>
    </citation>
    <scope>NUCLEOTIDE SEQUENCE [LARGE SCALE GENOMIC DNA]</scope>
    <source>
        <strain evidence="2 3">CBS 931.73</strain>
    </source>
</reference>
<evidence type="ECO:0000313" key="3">
    <source>
        <dbReference type="Proteomes" id="UP000193498"/>
    </source>
</evidence>
<name>A0A1Y1XYT8_9FUNG</name>
<accession>A0A1Y1XYT8</accession>
<protein>
    <submittedName>
        <fullName evidence="2">Uncharacterized protein</fullName>
    </submittedName>
</protein>
<evidence type="ECO:0000256" key="1">
    <source>
        <dbReference type="SAM" id="MobiDB-lite"/>
    </source>
</evidence>
<dbReference type="Proteomes" id="UP000193498">
    <property type="component" value="Unassembled WGS sequence"/>
</dbReference>
<proteinExistence type="predicted"/>
<evidence type="ECO:0000313" key="2">
    <source>
        <dbReference type="EMBL" id="ORX90899.1"/>
    </source>
</evidence>
<dbReference type="OrthoDB" id="2505887at2759"/>
<feature type="compositionally biased region" description="Polar residues" evidence="1">
    <location>
        <begin position="244"/>
        <end position="254"/>
    </location>
</feature>